<gene>
    <name evidence="1" type="ORF">ACJMK2_019306</name>
</gene>
<comment type="caution">
    <text evidence="1">The sequence shown here is derived from an EMBL/GenBank/DDBJ whole genome shotgun (WGS) entry which is preliminary data.</text>
</comment>
<dbReference type="AlphaFoldDB" id="A0ABD3UFZ0"/>
<dbReference type="Proteomes" id="UP001634394">
    <property type="component" value="Unassembled WGS sequence"/>
</dbReference>
<name>A0ABD3UFZ0_SINWO</name>
<evidence type="ECO:0000313" key="2">
    <source>
        <dbReference type="Proteomes" id="UP001634394"/>
    </source>
</evidence>
<sequence length="185" mass="20410">MGGEGEDVYVILSGEGCDVINITSQDKNTKRILFNVVYNNIEVNHMSSNEITVVDSTDRLKKCFSIIDVNTAINEPSVSLISIDDIIFEIKFNEESAVVEKVPMILDFSKSKEIVFINFFAPKYGSIQMSEADADRVISIMDSTYSDNTIANNEDNFLSCSGGDPDYLVGRGGQNLCHLKGMLKG</sequence>
<reference evidence="1 2" key="1">
    <citation type="submission" date="2024-11" db="EMBL/GenBank/DDBJ databases">
        <title>Chromosome-level genome assembly of the freshwater bivalve Anodonta woodiana.</title>
        <authorList>
            <person name="Chen X."/>
        </authorList>
    </citation>
    <scope>NUCLEOTIDE SEQUENCE [LARGE SCALE GENOMIC DNA]</scope>
    <source>
        <strain evidence="1">MN2024</strain>
        <tissue evidence="1">Gills</tissue>
    </source>
</reference>
<accession>A0ABD3UFZ0</accession>
<protein>
    <submittedName>
        <fullName evidence="1">Uncharacterized protein</fullName>
    </submittedName>
</protein>
<organism evidence="1 2">
    <name type="scientific">Sinanodonta woodiana</name>
    <name type="common">Chinese pond mussel</name>
    <name type="synonym">Anodonta woodiana</name>
    <dbReference type="NCBI Taxonomy" id="1069815"/>
    <lineage>
        <taxon>Eukaryota</taxon>
        <taxon>Metazoa</taxon>
        <taxon>Spiralia</taxon>
        <taxon>Lophotrochozoa</taxon>
        <taxon>Mollusca</taxon>
        <taxon>Bivalvia</taxon>
        <taxon>Autobranchia</taxon>
        <taxon>Heteroconchia</taxon>
        <taxon>Palaeoheterodonta</taxon>
        <taxon>Unionida</taxon>
        <taxon>Unionoidea</taxon>
        <taxon>Unionidae</taxon>
        <taxon>Unioninae</taxon>
        <taxon>Sinanodonta</taxon>
    </lineage>
</organism>
<proteinExistence type="predicted"/>
<dbReference type="EMBL" id="JBJQND010000016">
    <property type="protein sequence ID" value="KAL3848449.1"/>
    <property type="molecule type" value="Genomic_DNA"/>
</dbReference>
<evidence type="ECO:0000313" key="1">
    <source>
        <dbReference type="EMBL" id="KAL3848449.1"/>
    </source>
</evidence>
<keyword evidence="2" id="KW-1185">Reference proteome</keyword>